<evidence type="ECO:0008006" key="9">
    <source>
        <dbReference type="Google" id="ProtNLM"/>
    </source>
</evidence>
<dbReference type="SUPFAM" id="SSF49899">
    <property type="entry name" value="Concanavalin A-like lectins/glucanases"/>
    <property type="match status" value="1"/>
</dbReference>
<dbReference type="PANTHER" id="PTHR45869">
    <property type="entry name" value="C-REACTIVE PROTEIN-RELATED"/>
    <property type="match status" value="1"/>
</dbReference>
<evidence type="ECO:0000259" key="5">
    <source>
        <dbReference type="PROSITE" id="PS50095"/>
    </source>
</evidence>
<feature type="chain" id="PRO_5035748982" description="Pentraxin" evidence="4">
    <location>
        <begin position="21"/>
        <end position="325"/>
    </location>
</feature>
<dbReference type="GO" id="GO:0046872">
    <property type="term" value="F:metal ion binding"/>
    <property type="evidence" value="ECO:0007669"/>
    <property type="project" value="UniProtKB-KW"/>
</dbReference>
<evidence type="ECO:0000313" key="8">
    <source>
        <dbReference type="Proteomes" id="UP000824540"/>
    </source>
</evidence>
<comment type="caution">
    <text evidence="7">The sequence shown here is derived from an EMBL/GenBank/DDBJ whole genome shotgun (WGS) entry which is preliminary data.</text>
</comment>
<evidence type="ECO:0000256" key="3">
    <source>
        <dbReference type="PROSITE-ProRule" id="PRU00152"/>
    </source>
</evidence>
<dbReference type="Gene3D" id="2.60.120.200">
    <property type="match status" value="1"/>
</dbReference>
<evidence type="ECO:0000259" key="6">
    <source>
        <dbReference type="PROSITE" id="PS51828"/>
    </source>
</evidence>
<dbReference type="InterPro" id="IPR051005">
    <property type="entry name" value="Pentraxin_domain"/>
</dbReference>
<dbReference type="EMBL" id="JAFBMS010000015">
    <property type="protein sequence ID" value="KAG9346426.1"/>
    <property type="molecule type" value="Genomic_DNA"/>
</dbReference>
<keyword evidence="8" id="KW-1185">Reference proteome</keyword>
<gene>
    <name evidence="7" type="ORF">JZ751_006737</name>
</gene>
<keyword evidence="2" id="KW-0106">Calcium</keyword>
<dbReference type="Proteomes" id="UP000824540">
    <property type="component" value="Unassembled WGS sequence"/>
</dbReference>
<dbReference type="Pfam" id="PF00354">
    <property type="entry name" value="Pentaxin"/>
    <property type="match status" value="1"/>
</dbReference>
<keyword evidence="1" id="KW-0479">Metal-binding</keyword>
<name>A0A8T2P3X4_9TELE</name>
<feature type="signal peptide" evidence="4">
    <location>
        <begin position="1"/>
        <end position="20"/>
    </location>
</feature>
<dbReference type="PROSITE" id="PS50095">
    <property type="entry name" value="PLAT"/>
    <property type="match status" value="1"/>
</dbReference>
<dbReference type="InterPro" id="IPR013320">
    <property type="entry name" value="ConA-like_dom_sf"/>
</dbReference>
<dbReference type="InterPro" id="IPR001759">
    <property type="entry name" value="PTX_dom"/>
</dbReference>
<dbReference type="SUPFAM" id="SSF49723">
    <property type="entry name" value="Lipase/lipooxygenase domain (PLAT/LH2 domain)"/>
    <property type="match status" value="1"/>
</dbReference>
<comment type="caution">
    <text evidence="3">Lacks conserved residue(s) required for the propagation of feature annotation.</text>
</comment>
<accession>A0A8T2P3X4</accession>
<dbReference type="PROSITE" id="PS51828">
    <property type="entry name" value="PTX_2"/>
    <property type="match status" value="1"/>
</dbReference>
<feature type="domain" description="Pentraxin (PTX)" evidence="6">
    <location>
        <begin position="36"/>
        <end position="229"/>
    </location>
</feature>
<dbReference type="Pfam" id="PF01477">
    <property type="entry name" value="PLAT"/>
    <property type="match status" value="1"/>
</dbReference>
<dbReference type="Gene3D" id="2.40.180.10">
    <property type="entry name" value="Catalase core domain"/>
    <property type="match status" value="1"/>
</dbReference>
<sequence>MASLLSLAVWWVMFLESLEAPAETTPATTPATTARPGLQGQMFSVNTGGSVTLRSDDLVSLSSFTVCLRHISELPETQKFFQLNLGGFNSISLSGTFEKFTLKLGNQFSQYSQYFSTAFPSFYYQKWPWTTMCVTWESGGGMAQLWRNGKTSVRKGLFQGQVLIGKPLLTISGFTGQVTDLHVWDYVLSRGEIASFSGGSVAREGTVFSWYSAQYSSSGYVVLEGLQIFSAALPSDQRLPESLAREKADLKMRRKTRRRNSKRGQPRRVTYSIAVTTGNMLNAGTVDDIYLTLVGTEGVSRRTHLNNFGRDFAAGSMESVFGGYP</sequence>
<organism evidence="7 8">
    <name type="scientific">Albula glossodonta</name>
    <name type="common">roundjaw bonefish</name>
    <dbReference type="NCBI Taxonomy" id="121402"/>
    <lineage>
        <taxon>Eukaryota</taxon>
        <taxon>Metazoa</taxon>
        <taxon>Chordata</taxon>
        <taxon>Craniata</taxon>
        <taxon>Vertebrata</taxon>
        <taxon>Euteleostomi</taxon>
        <taxon>Actinopterygii</taxon>
        <taxon>Neopterygii</taxon>
        <taxon>Teleostei</taxon>
        <taxon>Albuliformes</taxon>
        <taxon>Albulidae</taxon>
        <taxon>Albula</taxon>
    </lineage>
</organism>
<feature type="domain" description="PLAT" evidence="5">
    <location>
        <begin position="269"/>
        <end position="325"/>
    </location>
</feature>
<evidence type="ECO:0000256" key="4">
    <source>
        <dbReference type="SAM" id="SignalP"/>
    </source>
</evidence>
<reference evidence="7" key="1">
    <citation type="thesis" date="2021" institute="BYU ScholarsArchive" country="Provo, UT, USA">
        <title>Applications of and Algorithms for Genome Assembly and Genomic Analyses with an Emphasis on Marine Teleosts.</title>
        <authorList>
            <person name="Pickett B.D."/>
        </authorList>
    </citation>
    <scope>NUCLEOTIDE SEQUENCE</scope>
    <source>
        <strain evidence="7">HI-2016</strain>
    </source>
</reference>
<dbReference type="InterPro" id="IPR001024">
    <property type="entry name" value="PLAT/LH2_dom"/>
</dbReference>
<evidence type="ECO:0000313" key="7">
    <source>
        <dbReference type="EMBL" id="KAG9346426.1"/>
    </source>
</evidence>
<dbReference type="SMART" id="SM00159">
    <property type="entry name" value="PTX"/>
    <property type="match status" value="1"/>
</dbReference>
<protein>
    <recommendedName>
        <fullName evidence="9">Pentraxin</fullName>
    </recommendedName>
</protein>
<dbReference type="OrthoDB" id="547680at2759"/>
<proteinExistence type="predicted"/>
<dbReference type="PANTHER" id="PTHR45869:SF8">
    <property type="entry name" value="LAMG-LIKE JELLYROLL FOLD DOMAIN-CONTAINING PROTEIN"/>
    <property type="match status" value="1"/>
</dbReference>
<keyword evidence="4" id="KW-0732">Signal</keyword>
<dbReference type="InterPro" id="IPR036392">
    <property type="entry name" value="PLAT/LH2_dom_sf"/>
</dbReference>
<evidence type="ECO:0000256" key="1">
    <source>
        <dbReference type="ARBA" id="ARBA00022723"/>
    </source>
</evidence>
<evidence type="ECO:0000256" key="2">
    <source>
        <dbReference type="ARBA" id="ARBA00022837"/>
    </source>
</evidence>
<dbReference type="AlphaFoldDB" id="A0A8T2P3X4"/>